<dbReference type="AlphaFoldDB" id="A0A8T2P1I0"/>
<dbReference type="Proteomes" id="UP000824540">
    <property type="component" value="Unassembled WGS sequence"/>
</dbReference>
<dbReference type="EMBL" id="JAFBMS010000023">
    <property type="protein sequence ID" value="KAG9343502.1"/>
    <property type="molecule type" value="Genomic_DNA"/>
</dbReference>
<evidence type="ECO:0000313" key="2">
    <source>
        <dbReference type="Proteomes" id="UP000824540"/>
    </source>
</evidence>
<gene>
    <name evidence="1" type="ORF">JZ751_013668</name>
</gene>
<proteinExistence type="predicted"/>
<keyword evidence="2" id="KW-1185">Reference proteome</keyword>
<reference evidence="1" key="1">
    <citation type="thesis" date="2021" institute="BYU ScholarsArchive" country="Provo, UT, USA">
        <title>Applications of and Algorithms for Genome Assembly and Genomic Analyses with an Emphasis on Marine Teleosts.</title>
        <authorList>
            <person name="Pickett B.D."/>
        </authorList>
    </citation>
    <scope>NUCLEOTIDE SEQUENCE</scope>
    <source>
        <strain evidence="1">HI-2016</strain>
    </source>
</reference>
<accession>A0A8T2P1I0</accession>
<name>A0A8T2P1I0_9TELE</name>
<organism evidence="1 2">
    <name type="scientific">Albula glossodonta</name>
    <name type="common">roundjaw bonefish</name>
    <dbReference type="NCBI Taxonomy" id="121402"/>
    <lineage>
        <taxon>Eukaryota</taxon>
        <taxon>Metazoa</taxon>
        <taxon>Chordata</taxon>
        <taxon>Craniata</taxon>
        <taxon>Vertebrata</taxon>
        <taxon>Euteleostomi</taxon>
        <taxon>Actinopterygii</taxon>
        <taxon>Neopterygii</taxon>
        <taxon>Teleostei</taxon>
        <taxon>Albuliformes</taxon>
        <taxon>Albulidae</taxon>
        <taxon>Albula</taxon>
    </lineage>
</organism>
<sequence length="89" mass="10001">MTNTRRASASKYLLVGSGETQPEILKKIRLKTIQRNIGIPGHSSRSGWLQLRTGRGGISERRWLCSVGIQRWNAVNGLVSMQGWFSSSW</sequence>
<feature type="non-terminal residue" evidence="1">
    <location>
        <position position="89"/>
    </location>
</feature>
<protein>
    <submittedName>
        <fullName evidence="1">Uncharacterized protein</fullName>
    </submittedName>
</protein>
<comment type="caution">
    <text evidence="1">The sequence shown here is derived from an EMBL/GenBank/DDBJ whole genome shotgun (WGS) entry which is preliminary data.</text>
</comment>
<evidence type="ECO:0000313" key="1">
    <source>
        <dbReference type="EMBL" id="KAG9343502.1"/>
    </source>
</evidence>